<organism evidence="1 2">
    <name type="scientific">Hymenobacter glaciei</name>
    <dbReference type="NCBI Taxonomy" id="877209"/>
    <lineage>
        <taxon>Bacteria</taxon>
        <taxon>Pseudomonadati</taxon>
        <taxon>Bacteroidota</taxon>
        <taxon>Cytophagia</taxon>
        <taxon>Cytophagales</taxon>
        <taxon>Hymenobacteraceae</taxon>
        <taxon>Hymenobacter</taxon>
    </lineage>
</organism>
<accession>A0ABP7UMU6</accession>
<evidence type="ECO:0000313" key="1">
    <source>
        <dbReference type="EMBL" id="GAA4047863.1"/>
    </source>
</evidence>
<dbReference type="EMBL" id="BAABDK010000029">
    <property type="protein sequence ID" value="GAA4047863.1"/>
    <property type="molecule type" value="Genomic_DNA"/>
</dbReference>
<evidence type="ECO:0008006" key="3">
    <source>
        <dbReference type="Google" id="ProtNLM"/>
    </source>
</evidence>
<protein>
    <recommendedName>
        <fullName evidence="3">Peptidase A1 domain-containing protein</fullName>
    </recommendedName>
</protein>
<keyword evidence="2" id="KW-1185">Reference proteome</keyword>
<reference evidence="2" key="1">
    <citation type="journal article" date="2019" name="Int. J. Syst. Evol. Microbiol.">
        <title>The Global Catalogue of Microorganisms (GCM) 10K type strain sequencing project: providing services to taxonomists for standard genome sequencing and annotation.</title>
        <authorList>
            <consortium name="The Broad Institute Genomics Platform"/>
            <consortium name="The Broad Institute Genome Sequencing Center for Infectious Disease"/>
            <person name="Wu L."/>
            <person name="Ma J."/>
        </authorList>
    </citation>
    <scope>NUCLEOTIDE SEQUENCE [LARGE SCALE GENOMIC DNA]</scope>
    <source>
        <strain evidence="2">JCM 17225</strain>
    </source>
</reference>
<evidence type="ECO:0000313" key="2">
    <source>
        <dbReference type="Proteomes" id="UP001501469"/>
    </source>
</evidence>
<sequence length="238" mass="26590">MFGPAEIKFVLDSGPGLFAFSTPLAPLPVPDTFAAPASTGPSLNDFASFYLYGLTNQPYQQSTDLTKFGELFNLVIGNHGGLGIASSFHPYQLVNEAGITVWYAAYAQFYAQPNRLELFAEMTVEKTQFVVVPPASFAEFHIWPDTRLTTDENPIFGRFVPFVIPFLVRKDPELLRWDKEFAAAEGDDSRLRPYLDAVNTAIKFVQPAPAFVLGFGEFDEQQPELLIEKFLSCRDMLL</sequence>
<comment type="caution">
    <text evidence="1">The sequence shown here is derived from an EMBL/GenBank/DDBJ whole genome shotgun (WGS) entry which is preliminary data.</text>
</comment>
<name>A0ABP7UMU6_9BACT</name>
<gene>
    <name evidence="1" type="ORF">GCM10022409_37740</name>
</gene>
<dbReference type="Proteomes" id="UP001501469">
    <property type="component" value="Unassembled WGS sequence"/>
</dbReference>
<proteinExistence type="predicted"/>